<feature type="active site" evidence="7">
    <location>
        <position position="19"/>
    </location>
</feature>
<comment type="catalytic activity">
    <reaction evidence="4">
        <text>L-asparagine + H2O = L-aspartate + NH4(+)</text>
        <dbReference type="Rhea" id="RHEA:21016"/>
        <dbReference type="ChEBI" id="CHEBI:15377"/>
        <dbReference type="ChEBI" id="CHEBI:28938"/>
        <dbReference type="ChEBI" id="CHEBI:29991"/>
        <dbReference type="ChEBI" id="CHEBI:58048"/>
        <dbReference type="EC" id="3.5.1.1"/>
    </reaction>
</comment>
<dbReference type="PANTHER" id="PTHR11707:SF28">
    <property type="entry name" value="60 KDA LYSOPHOSPHOLIPASE"/>
    <property type="match status" value="1"/>
</dbReference>
<dbReference type="Gene3D" id="3.40.50.40">
    <property type="match status" value="1"/>
</dbReference>
<dbReference type="Proteomes" id="UP000005926">
    <property type="component" value="Unassembled WGS sequence"/>
</dbReference>
<dbReference type="SFLD" id="SFLDS00057">
    <property type="entry name" value="Glutaminase/Asparaginase"/>
    <property type="match status" value="1"/>
</dbReference>
<dbReference type="EMBL" id="ACKZ01000020">
    <property type="protein sequence ID" value="EEW36936.1"/>
    <property type="molecule type" value="Genomic_DNA"/>
</dbReference>
<organism evidence="11 12">
    <name type="scientific">Granulicatella adiacens ATCC 49175</name>
    <dbReference type="NCBI Taxonomy" id="638301"/>
    <lineage>
        <taxon>Bacteria</taxon>
        <taxon>Bacillati</taxon>
        <taxon>Bacillota</taxon>
        <taxon>Bacilli</taxon>
        <taxon>Lactobacillales</taxon>
        <taxon>Carnobacteriaceae</taxon>
        <taxon>Granulicatella</taxon>
    </lineage>
</organism>
<reference evidence="11 12" key="1">
    <citation type="submission" date="2009-08" db="EMBL/GenBank/DDBJ databases">
        <authorList>
            <person name="Muzny D."/>
            <person name="Qin X."/>
            <person name="Deng J."/>
            <person name="Jiang H."/>
            <person name="Liu Y."/>
            <person name="Qu J."/>
            <person name="Song X.-Z."/>
            <person name="Zhang L."/>
            <person name="Thornton R."/>
            <person name="Coyle M."/>
            <person name="Francisco L."/>
            <person name="Jackson L."/>
            <person name="Javaid M."/>
            <person name="Korchina V."/>
            <person name="Kovar C."/>
            <person name="Mata R."/>
            <person name="Mathew T."/>
            <person name="Ngo R."/>
            <person name="Nguyen L."/>
            <person name="Nguyen N."/>
            <person name="Okwuonu G."/>
            <person name="Ongeri F."/>
            <person name="Pham C."/>
            <person name="Simmons D."/>
            <person name="Wilczek-Boney K."/>
            <person name="Hale W."/>
            <person name="Jakkamsetti A."/>
            <person name="Pham P."/>
            <person name="Ruth R."/>
            <person name="San Lucas F."/>
            <person name="Warren J."/>
            <person name="Zhang J."/>
            <person name="Zhao Z."/>
            <person name="Zhou C."/>
            <person name="Zhu D."/>
            <person name="Lee S."/>
            <person name="Bess C."/>
            <person name="Blankenburg K."/>
            <person name="Forbes L."/>
            <person name="Fu Q."/>
            <person name="Gubbala S."/>
            <person name="Hirani K."/>
            <person name="Jayaseelan J.C."/>
            <person name="Lara F."/>
            <person name="Munidasa M."/>
            <person name="Palculict T."/>
            <person name="Patil S."/>
            <person name="Pu L.-L."/>
            <person name="Saada N."/>
            <person name="Tang L."/>
            <person name="Weissenberger G."/>
            <person name="Zhu Y."/>
            <person name="Hemphill L."/>
            <person name="Shang Y."/>
            <person name="Youmans B."/>
            <person name="Ayvaz T."/>
            <person name="Ross M."/>
            <person name="Santibanez J."/>
            <person name="Aqrawi P."/>
            <person name="Gross S."/>
            <person name="Joshi V."/>
            <person name="Fowler G."/>
            <person name="Nazareth L."/>
            <person name="Reid J."/>
            <person name="Worley K."/>
            <person name="Petrosino J."/>
            <person name="Highlander S."/>
            <person name="Gibbs R."/>
        </authorList>
    </citation>
    <scope>NUCLEOTIDE SEQUENCE [LARGE SCALE GENOMIC DNA]</scope>
    <source>
        <strain evidence="11 12">ATCC 49175</strain>
    </source>
</reference>
<dbReference type="InterPro" id="IPR027473">
    <property type="entry name" value="L-asparaginase_C"/>
</dbReference>
<feature type="active site" description="O-isoaspartyl threonine intermediate" evidence="5">
    <location>
        <position position="19"/>
    </location>
</feature>
<dbReference type="AlphaFoldDB" id="C8NGV9"/>
<dbReference type="SUPFAM" id="SSF53774">
    <property type="entry name" value="Glutaminase/Asparaginase"/>
    <property type="match status" value="1"/>
</dbReference>
<dbReference type="PROSITE" id="PS00144">
    <property type="entry name" value="ASN_GLN_ASE_1"/>
    <property type="match status" value="1"/>
</dbReference>
<evidence type="ECO:0000256" key="1">
    <source>
        <dbReference type="ARBA" id="ARBA00010518"/>
    </source>
</evidence>
<feature type="domain" description="L-asparaginase N-terminal" evidence="9">
    <location>
        <begin position="10"/>
        <end position="197"/>
    </location>
</feature>
<evidence type="ECO:0000256" key="6">
    <source>
        <dbReference type="PIRSR" id="PIRSR001220-2"/>
    </source>
</evidence>
<protein>
    <recommendedName>
        <fullName evidence="2">asparaginase</fullName>
        <ecNumber evidence="2">3.5.1.1</ecNumber>
    </recommendedName>
</protein>
<dbReference type="Pfam" id="PF00710">
    <property type="entry name" value="Asparaginase"/>
    <property type="match status" value="1"/>
</dbReference>
<evidence type="ECO:0000256" key="3">
    <source>
        <dbReference type="ARBA" id="ARBA00022801"/>
    </source>
</evidence>
<dbReference type="GO" id="GO:0006528">
    <property type="term" value="P:asparagine metabolic process"/>
    <property type="evidence" value="ECO:0007669"/>
    <property type="project" value="InterPro"/>
</dbReference>
<accession>C8NGV9</accession>
<dbReference type="InterPro" id="IPR040919">
    <property type="entry name" value="Asparaginase_C"/>
</dbReference>
<keyword evidence="3 11" id="KW-0378">Hydrolase</keyword>
<dbReference type="PRINTS" id="PR00139">
    <property type="entry name" value="ASNGLNASE"/>
</dbReference>
<evidence type="ECO:0000259" key="10">
    <source>
        <dbReference type="Pfam" id="PF17763"/>
    </source>
</evidence>
<dbReference type="InterPro" id="IPR020827">
    <property type="entry name" value="Asparaginase/glutaminase_AS1"/>
</dbReference>
<evidence type="ECO:0000313" key="12">
    <source>
        <dbReference type="Proteomes" id="UP000005926"/>
    </source>
</evidence>
<comment type="similarity">
    <text evidence="1">Belongs to the asparaginase 1 family.</text>
</comment>
<evidence type="ECO:0000256" key="4">
    <source>
        <dbReference type="ARBA" id="ARBA00049366"/>
    </source>
</evidence>
<dbReference type="PIRSF" id="PIRSF500176">
    <property type="entry name" value="L_ASNase"/>
    <property type="match status" value="1"/>
</dbReference>
<evidence type="ECO:0000256" key="7">
    <source>
        <dbReference type="PROSITE-ProRule" id="PRU10099"/>
    </source>
</evidence>
<name>C8NGV9_9LACT</name>
<gene>
    <name evidence="11" type="primary">ansA</name>
    <name evidence="11" type="ORF">HMPREF0444_1154</name>
</gene>
<dbReference type="FunFam" id="3.40.50.40:FF:000003">
    <property type="entry name" value="L-asparaginase 2"/>
    <property type="match status" value="1"/>
</dbReference>
<evidence type="ECO:0000313" key="11">
    <source>
        <dbReference type="EMBL" id="EEW36936.1"/>
    </source>
</evidence>
<evidence type="ECO:0000256" key="5">
    <source>
        <dbReference type="PIRSR" id="PIRSR001220-1"/>
    </source>
</evidence>
<dbReference type="InterPro" id="IPR004550">
    <property type="entry name" value="AsnASE_II"/>
</dbReference>
<dbReference type="InterPro" id="IPR037152">
    <property type="entry name" value="L-asparaginase_N_sf"/>
</dbReference>
<dbReference type="InterPro" id="IPR027474">
    <property type="entry name" value="L-asparaginase_N"/>
</dbReference>
<dbReference type="CDD" id="cd08964">
    <property type="entry name" value="L-asparaginase_II"/>
    <property type="match status" value="1"/>
</dbReference>
<keyword evidence="12" id="KW-1185">Reference proteome</keyword>
<comment type="caution">
    <text evidence="11">The sequence shown here is derived from an EMBL/GenBank/DDBJ whole genome shotgun (WGS) entry which is preliminary data.</text>
</comment>
<dbReference type="HOGENOM" id="CLU_019134_1_0_9"/>
<dbReference type="SMART" id="SM00870">
    <property type="entry name" value="Asparaginase"/>
    <property type="match status" value="1"/>
</dbReference>
<dbReference type="eggNOG" id="COG0252">
    <property type="taxonomic scope" value="Bacteria"/>
</dbReference>
<sequence length="329" mass="35382">MKESSSTMKKIIVINTGGTIAMSEDRSTGSVTPTGTNPLTNSDTLFAPIASVVVEDLFNLPSPHMTEEKMLEVQKRIVQAQKDGFDGAVVTHGTDTLEETAYFLELTTDGTFPIVLTGAMRSSNEIGADGLANLRSAIITVTSPESVDKGVLVVMNDEVHAATYVTKTHTTNVATFQTPTFGPLGLVSKSEVIYFQKFLHHEYYPIKELVDKVYLLKAYAGMDSMLFDAIADSDANGLVIEALGAGNLPPTTLPGLQRCLDKGIPVVLVSRAFNGVTYDVYNYLGGGKQLREAGVIFTTGLSGQKARVKLSVLLSAHANRETIVRAFQV</sequence>
<dbReference type="PROSITE" id="PS00917">
    <property type="entry name" value="ASN_GLN_ASE_2"/>
    <property type="match status" value="1"/>
</dbReference>
<evidence type="ECO:0000256" key="2">
    <source>
        <dbReference type="ARBA" id="ARBA00012920"/>
    </source>
</evidence>
<feature type="active site" evidence="8">
    <location>
        <position position="94"/>
    </location>
</feature>
<feature type="binding site" evidence="6">
    <location>
        <begin position="94"/>
        <end position="95"/>
    </location>
    <ligand>
        <name>substrate</name>
    </ligand>
</feature>
<dbReference type="EC" id="3.5.1.1" evidence="2"/>
<dbReference type="PROSITE" id="PS51732">
    <property type="entry name" value="ASN_GLN_ASE_3"/>
    <property type="match status" value="1"/>
</dbReference>
<dbReference type="Gene3D" id="3.40.50.1170">
    <property type="entry name" value="L-asparaginase, N-terminal domain"/>
    <property type="match status" value="1"/>
</dbReference>
<dbReference type="InterPro" id="IPR027475">
    <property type="entry name" value="Asparaginase/glutaminase_AS2"/>
</dbReference>
<dbReference type="PANTHER" id="PTHR11707">
    <property type="entry name" value="L-ASPARAGINASE"/>
    <property type="match status" value="1"/>
</dbReference>
<evidence type="ECO:0000256" key="8">
    <source>
        <dbReference type="PROSITE-ProRule" id="PRU10100"/>
    </source>
</evidence>
<dbReference type="PIRSF" id="PIRSF001220">
    <property type="entry name" value="L-ASNase_gatD"/>
    <property type="match status" value="1"/>
</dbReference>
<feature type="binding site" evidence="6">
    <location>
        <position position="62"/>
    </location>
    <ligand>
        <name>substrate</name>
    </ligand>
</feature>
<dbReference type="FunFam" id="3.40.50.1170:FF:000001">
    <property type="entry name" value="L-asparaginase 2"/>
    <property type="match status" value="1"/>
</dbReference>
<dbReference type="InterPro" id="IPR006034">
    <property type="entry name" value="Asparaginase/glutaminase-like"/>
</dbReference>
<dbReference type="STRING" id="638301.HMPREF0444_1154"/>
<feature type="domain" description="Asparaginase/glutaminase C-terminal" evidence="10">
    <location>
        <begin position="212"/>
        <end position="327"/>
    </location>
</feature>
<dbReference type="Pfam" id="PF17763">
    <property type="entry name" value="Asparaginase_C"/>
    <property type="match status" value="1"/>
</dbReference>
<dbReference type="GO" id="GO:0004067">
    <property type="term" value="F:asparaginase activity"/>
    <property type="evidence" value="ECO:0007669"/>
    <property type="project" value="UniProtKB-UniRule"/>
</dbReference>
<proteinExistence type="inferred from homology"/>
<dbReference type="InterPro" id="IPR036152">
    <property type="entry name" value="Asp/glu_Ase-like_sf"/>
</dbReference>
<evidence type="ECO:0000259" key="9">
    <source>
        <dbReference type="Pfam" id="PF00710"/>
    </source>
</evidence>